<feature type="transmembrane region" description="Helical" evidence="1">
    <location>
        <begin position="44"/>
        <end position="64"/>
    </location>
</feature>
<feature type="transmembrane region" description="Helical" evidence="1">
    <location>
        <begin position="204"/>
        <end position="226"/>
    </location>
</feature>
<evidence type="ECO:0000313" key="2">
    <source>
        <dbReference type="EMBL" id="OGE76325.1"/>
    </source>
</evidence>
<dbReference type="Proteomes" id="UP000176547">
    <property type="component" value="Unassembled WGS sequence"/>
</dbReference>
<keyword evidence="1" id="KW-0472">Membrane</keyword>
<comment type="caution">
    <text evidence="2">The sequence shown here is derived from an EMBL/GenBank/DDBJ whole genome shotgun (WGS) entry which is preliminary data.</text>
</comment>
<feature type="transmembrane region" description="Helical" evidence="1">
    <location>
        <begin position="12"/>
        <end position="32"/>
    </location>
</feature>
<feature type="transmembrane region" description="Helical" evidence="1">
    <location>
        <begin position="127"/>
        <end position="143"/>
    </location>
</feature>
<proteinExistence type="predicted"/>
<feature type="transmembrane region" description="Helical" evidence="1">
    <location>
        <begin position="164"/>
        <end position="184"/>
    </location>
</feature>
<name>A0A1F5NFC6_9BACT</name>
<feature type="transmembrane region" description="Helical" evidence="1">
    <location>
        <begin position="262"/>
        <end position="280"/>
    </location>
</feature>
<dbReference type="EMBL" id="MFEG01000011">
    <property type="protein sequence ID" value="OGE76325.1"/>
    <property type="molecule type" value="Genomic_DNA"/>
</dbReference>
<accession>A0A1F5NFC6</accession>
<evidence type="ECO:0000256" key="1">
    <source>
        <dbReference type="SAM" id="Phobius"/>
    </source>
</evidence>
<keyword evidence="1" id="KW-0812">Transmembrane</keyword>
<keyword evidence="1" id="KW-1133">Transmembrane helix</keyword>
<gene>
    <name evidence="2" type="ORF">A3K06_00315</name>
</gene>
<protein>
    <submittedName>
        <fullName evidence="2">Uncharacterized protein</fullName>
    </submittedName>
</protein>
<sequence>MKQIVHPSNQKFVIVVLAVAASFFGFEAAGRAIDAYQLRNFFEISLYVYLFLLFMQIFVFDLHLRPARSIAGLERSFFAALRNRFHYMGERNHFLHFQNYLILPGVIYWATIAILFLNPFAETIKQTWITLSSLALGLSFWYLKTVFYAHHDAARTVRQAIFMAKLYASYLAFAAAFGITRYFAPVSPESIALSPVAHADKFALGSPWLFVFIFSISFLLFYQALFQHHAVDFNMLKFLFFTSIGLGVLGYFLFYYWNANYFSGALVLTAVYNTIWGIVHHKYIDKNLTRDLVYEYLAVLFVILVILIGSTNFGERI</sequence>
<feature type="transmembrane region" description="Helical" evidence="1">
    <location>
        <begin position="292"/>
        <end position="313"/>
    </location>
</feature>
<evidence type="ECO:0000313" key="3">
    <source>
        <dbReference type="Proteomes" id="UP000176547"/>
    </source>
</evidence>
<feature type="transmembrane region" description="Helical" evidence="1">
    <location>
        <begin position="238"/>
        <end position="256"/>
    </location>
</feature>
<dbReference type="AlphaFoldDB" id="A0A1F5NFC6"/>
<organism evidence="2 3">
    <name type="scientific">Candidatus Doudnabacteria bacterium RIFCSPHIGHO2_01_52_17</name>
    <dbReference type="NCBI Taxonomy" id="1817820"/>
    <lineage>
        <taxon>Bacteria</taxon>
        <taxon>Candidatus Doudnaibacteriota</taxon>
    </lineage>
</organism>
<feature type="transmembrane region" description="Helical" evidence="1">
    <location>
        <begin position="100"/>
        <end position="121"/>
    </location>
</feature>
<reference evidence="2 3" key="1">
    <citation type="journal article" date="2016" name="Nat. Commun.">
        <title>Thousands of microbial genomes shed light on interconnected biogeochemical processes in an aquifer system.</title>
        <authorList>
            <person name="Anantharaman K."/>
            <person name="Brown C.T."/>
            <person name="Hug L.A."/>
            <person name="Sharon I."/>
            <person name="Castelle C.J."/>
            <person name="Probst A.J."/>
            <person name="Thomas B.C."/>
            <person name="Singh A."/>
            <person name="Wilkins M.J."/>
            <person name="Karaoz U."/>
            <person name="Brodie E.L."/>
            <person name="Williams K.H."/>
            <person name="Hubbard S.S."/>
            <person name="Banfield J.F."/>
        </authorList>
    </citation>
    <scope>NUCLEOTIDE SEQUENCE [LARGE SCALE GENOMIC DNA]</scope>
</reference>